<organism evidence="1 2">
    <name type="scientific">Ambrosiozyma monospora</name>
    <name type="common">Yeast</name>
    <name type="synonym">Endomycopsis monosporus</name>
    <dbReference type="NCBI Taxonomy" id="43982"/>
    <lineage>
        <taxon>Eukaryota</taxon>
        <taxon>Fungi</taxon>
        <taxon>Dikarya</taxon>
        <taxon>Ascomycota</taxon>
        <taxon>Saccharomycotina</taxon>
        <taxon>Pichiomycetes</taxon>
        <taxon>Pichiales</taxon>
        <taxon>Pichiaceae</taxon>
        <taxon>Ambrosiozyma</taxon>
    </lineage>
</organism>
<sequence length="83" mass="9586">MIFIGRSKLAWDFAVTVHLINLLLNWVVNAEFPNNIYWWGLQLCSCALMVGLGTLTTRWKELRDTFFDGMVDPEEGIPLNDRV</sequence>
<reference evidence="1" key="1">
    <citation type="submission" date="2023-04" db="EMBL/GenBank/DDBJ databases">
        <title>Ambrosiozyma monospora NBRC 10751.</title>
        <authorList>
            <person name="Ichikawa N."/>
            <person name="Sato H."/>
            <person name="Tonouchi N."/>
        </authorList>
    </citation>
    <scope>NUCLEOTIDE SEQUENCE</scope>
    <source>
        <strain evidence="1">NBRC 10751</strain>
    </source>
</reference>
<comment type="caution">
    <text evidence="1">The sequence shown here is derived from an EMBL/GenBank/DDBJ whole genome shotgun (WGS) entry which is preliminary data.</text>
</comment>
<dbReference type="EMBL" id="BSXS01003736">
    <property type="protein sequence ID" value="GME81861.1"/>
    <property type="molecule type" value="Genomic_DNA"/>
</dbReference>
<keyword evidence="2" id="KW-1185">Reference proteome</keyword>
<evidence type="ECO:0000313" key="1">
    <source>
        <dbReference type="EMBL" id="GME81861.1"/>
    </source>
</evidence>
<name>A0ACB5T5A4_AMBMO</name>
<proteinExistence type="predicted"/>
<protein>
    <submittedName>
        <fullName evidence="1">Unnamed protein product</fullName>
    </submittedName>
</protein>
<accession>A0ACB5T5A4</accession>
<dbReference type="Proteomes" id="UP001165064">
    <property type="component" value="Unassembled WGS sequence"/>
</dbReference>
<gene>
    <name evidence="1" type="ORF">Amon02_000517500</name>
</gene>
<evidence type="ECO:0000313" key="2">
    <source>
        <dbReference type="Proteomes" id="UP001165064"/>
    </source>
</evidence>